<dbReference type="InterPro" id="IPR002477">
    <property type="entry name" value="Peptidoglycan-bd-like"/>
</dbReference>
<feature type="domain" description="Peptidase C51" evidence="2">
    <location>
        <begin position="39"/>
        <end position="132"/>
    </location>
</feature>
<dbReference type="InterPro" id="IPR038765">
    <property type="entry name" value="Papain-like_cys_pep_sf"/>
</dbReference>
<accession>A0A931DK60</accession>
<reference evidence="3" key="1">
    <citation type="submission" date="2020-11" db="EMBL/GenBank/DDBJ databases">
        <title>Sequencing the genomes of 1000 actinobacteria strains.</title>
        <authorList>
            <person name="Klenk H.-P."/>
        </authorList>
    </citation>
    <scope>NUCLEOTIDE SEQUENCE</scope>
    <source>
        <strain evidence="3">DSM 43175</strain>
    </source>
</reference>
<dbReference type="RefSeq" id="WP_197012591.1">
    <property type="nucleotide sequence ID" value="NZ_BAABES010000021.1"/>
</dbReference>
<evidence type="ECO:0008006" key="5">
    <source>
        <dbReference type="Google" id="ProtNLM"/>
    </source>
</evidence>
<evidence type="ECO:0000259" key="1">
    <source>
        <dbReference type="Pfam" id="PF01471"/>
    </source>
</evidence>
<organism evidence="3 4">
    <name type="scientific">Actinomadura viridis</name>
    <dbReference type="NCBI Taxonomy" id="58110"/>
    <lineage>
        <taxon>Bacteria</taxon>
        <taxon>Bacillati</taxon>
        <taxon>Actinomycetota</taxon>
        <taxon>Actinomycetes</taxon>
        <taxon>Streptosporangiales</taxon>
        <taxon>Thermomonosporaceae</taxon>
        <taxon>Actinomadura</taxon>
    </lineage>
</organism>
<dbReference type="SUPFAM" id="SSF47090">
    <property type="entry name" value="PGBD-like"/>
    <property type="match status" value="1"/>
</dbReference>
<dbReference type="Pfam" id="PF05257">
    <property type="entry name" value="CHAP"/>
    <property type="match status" value="1"/>
</dbReference>
<dbReference type="InterPro" id="IPR036366">
    <property type="entry name" value="PGBDSf"/>
</dbReference>
<keyword evidence="4" id="KW-1185">Reference proteome</keyword>
<dbReference type="Gene3D" id="1.10.101.10">
    <property type="entry name" value="PGBD-like superfamily/PGBD"/>
    <property type="match status" value="1"/>
</dbReference>
<dbReference type="AlphaFoldDB" id="A0A931DK60"/>
<sequence length="244" mass="26039">MGTAAQMLAEARRSLGMAGRPNTITRDYASRHGDDFLRAPWCDMAVTYWARRSGNAAAVLPGGDRAYTVWHAQDFQKIGRWHTGTTANVDRARPGDIVFFDWGSSNSVGAIDHVGVVEKVLGGGRLQTIEGNTGDACKRRVRSSSAIAGYGRPDYSGSGDGGAAPHWTEIMVNKLPTLRSGATGEHVETLQGLLQARSQTAVKMDGAFGPATEIAVRAVQRWGGVADDGVVGPATWPVLLRVHK</sequence>
<comment type="caution">
    <text evidence="3">The sequence shown here is derived from an EMBL/GenBank/DDBJ whole genome shotgun (WGS) entry which is preliminary data.</text>
</comment>
<feature type="domain" description="Peptidoglycan binding-like" evidence="1">
    <location>
        <begin position="183"/>
        <end position="237"/>
    </location>
</feature>
<gene>
    <name evidence="3" type="ORF">IW256_004186</name>
</gene>
<dbReference type="Proteomes" id="UP000614047">
    <property type="component" value="Unassembled WGS sequence"/>
</dbReference>
<proteinExistence type="predicted"/>
<dbReference type="InterPro" id="IPR007921">
    <property type="entry name" value="CHAP_dom"/>
</dbReference>
<name>A0A931DK60_9ACTN</name>
<dbReference type="InterPro" id="IPR036365">
    <property type="entry name" value="PGBD-like_sf"/>
</dbReference>
<protein>
    <recommendedName>
        <fullName evidence="5">CHAP domain-containing protein</fullName>
    </recommendedName>
</protein>
<evidence type="ECO:0000313" key="3">
    <source>
        <dbReference type="EMBL" id="MBG6090073.1"/>
    </source>
</evidence>
<dbReference type="SUPFAM" id="SSF54001">
    <property type="entry name" value="Cysteine proteinases"/>
    <property type="match status" value="1"/>
</dbReference>
<dbReference type="Gene3D" id="3.90.1720.60">
    <property type="match status" value="1"/>
</dbReference>
<evidence type="ECO:0000259" key="2">
    <source>
        <dbReference type="Pfam" id="PF05257"/>
    </source>
</evidence>
<dbReference type="Pfam" id="PF01471">
    <property type="entry name" value="PG_binding_1"/>
    <property type="match status" value="1"/>
</dbReference>
<dbReference type="EMBL" id="JADOUA010000001">
    <property type="protein sequence ID" value="MBG6090073.1"/>
    <property type="molecule type" value="Genomic_DNA"/>
</dbReference>
<evidence type="ECO:0000313" key="4">
    <source>
        <dbReference type="Proteomes" id="UP000614047"/>
    </source>
</evidence>